<keyword evidence="1" id="KW-0732">Signal</keyword>
<protein>
    <submittedName>
        <fullName evidence="2">Uncharacterized protein</fullName>
    </submittedName>
</protein>
<name>A0A1N7SXG8_9BURK</name>
<dbReference type="Proteomes" id="UP000195569">
    <property type="component" value="Unassembled WGS sequence"/>
</dbReference>
<reference evidence="2" key="1">
    <citation type="submission" date="2016-12" db="EMBL/GenBank/DDBJ databases">
        <authorList>
            <person name="Moulin L."/>
        </authorList>
    </citation>
    <scope>NUCLEOTIDE SEQUENCE [LARGE SCALE GENOMIC DNA]</scope>
    <source>
        <strain evidence="2">STM 7183</strain>
    </source>
</reference>
<evidence type="ECO:0000313" key="3">
    <source>
        <dbReference type="Proteomes" id="UP000195569"/>
    </source>
</evidence>
<keyword evidence="3" id="KW-1185">Reference proteome</keyword>
<accession>A0A1N7SXG8</accession>
<organism evidence="2 3">
    <name type="scientific">Paraburkholderia piptadeniae</name>
    <dbReference type="NCBI Taxonomy" id="1701573"/>
    <lineage>
        <taxon>Bacteria</taxon>
        <taxon>Pseudomonadati</taxon>
        <taxon>Pseudomonadota</taxon>
        <taxon>Betaproteobacteria</taxon>
        <taxon>Burkholderiales</taxon>
        <taxon>Burkholderiaceae</taxon>
        <taxon>Paraburkholderia</taxon>
    </lineage>
</organism>
<gene>
    <name evidence="2" type="ORF">BN2476_2120011</name>
</gene>
<dbReference type="EMBL" id="CYGY02000212">
    <property type="protein sequence ID" value="SIT52178.1"/>
    <property type="molecule type" value="Genomic_DNA"/>
</dbReference>
<sequence length="64" mass="7222">MRTHRRGRLKGKRVRLMSWSAIAALQEAGLEIVGQKSPTQRDVLKRACIAAVRFAQYRPSGRST</sequence>
<feature type="signal peptide" evidence="1">
    <location>
        <begin position="1"/>
        <end position="23"/>
    </location>
</feature>
<dbReference type="AlphaFoldDB" id="A0A1N7SXG8"/>
<comment type="caution">
    <text evidence="2">The sequence shown here is derived from an EMBL/GenBank/DDBJ whole genome shotgun (WGS) entry which is preliminary data.</text>
</comment>
<evidence type="ECO:0000313" key="2">
    <source>
        <dbReference type="EMBL" id="SIT52178.1"/>
    </source>
</evidence>
<proteinExistence type="predicted"/>
<evidence type="ECO:0000256" key="1">
    <source>
        <dbReference type="SAM" id="SignalP"/>
    </source>
</evidence>
<feature type="chain" id="PRO_5013201791" evidence="1">
    <location>
        <begin position="24"/>
        <end position="64"/>
    </location>
</feature>